<dbReference type="Proteomes" id="UP000054107">
    <property type="component" value="Unassembled WGS sequence"/>
</dbReference>
<dbReference type="STRING" id="35722.A0A0B7MVH2"/>
<dbReference type="PANTHER" id="PTHR46564:SF1">
    <property type="entry name" value="TRANSPOSASE"/>
    <property type="match status" value="1"/>
</dbReference>
<accession>A0A0B7MVH2</accession>
<dbReference type="Gene3D" id="3.30.420.10">
    <property type="entry name" value="Ribonuclease H-like superfamily/Ribonuclease H"/>
    <property type="match status" value="1"/>
</dbReference>
<organism evidence="2 3">
    <name type="scientific">Parasitella parasitica</name>
    <dbReference type="NCBI Taxonomy" id="35722"/>
    <lineage>
        <taxon>Eukaryota</taxon>
        <taxon>Fungi</taxon>
        <taxon>Fungi incertae sedis</taxon>
        <taxon>Mucoromycota</taxon>
        <taxon>Mucoromycotina</taxon>
        <taxon>Mucoromycetes</taxon>
        <taxon>Mucorales</taxon>
        <taxon>Mucorineae</taxon>
        <taxon>Mucoraceae</taxon>
        <taxon>Parasitella</taxon>
    </lineage>
</organism>
<feature type="domain" description="Tc1-like transposase DDE" evidence="1">
    <location>
        <begin position="7"/>
        <end position="75"/>
    </location>
</feature>
<proteinExistence type="predicted"/>
<dbReference type="GO" id="GO:0003676">
    <property type="term" value="F:nucleic acid binding"/>
    <property type="evidence" value="ECO:0007669"/>
    <property type="project" value="InterPro"/>
</dbReference>
<protein>
    <recommendedName>
        <fullName evidence="1">Tc1-like transposase DDE domain-containing protein</fullName>
    </recommendedName>
</protein>
<dbReference type="PANTHER" id="PTHR46564">
    <property type="entry name" value="TRANSPOSASE"/>
    <property type="match status" value="1"/>
</dbReference>
<dbReference type="InterPro" id="IPR038717">
    <property type="entry name" value="Tc1-like_DDE_dom"/>
</dbReference>
<dbReference type="OrthoDB" id="2289193at2759"/>
<evidence type="ECO:0000259" key="1">
    <source>
        <dbReference type="Pfam" id="PF13358"/>
    </source>
</evidence>
<gene>
    <name evidence="2" type="primary">PARPA_00381.1 scaffold 720</name>
</gene>
<keyword evidence="3" id="KW-1185">Reference proteome</keyword>
<reference evidence="2 3" key="1">
    <citation type="submission" date="2014-09" db="EMBL/GenBank/DDBJ databases">
        <authorList>
            <person name="Ellenberger Sabrina"/>
        </authorList>
    </citation>
    <scope>NUCLEOTIDE SEQUENCE [LARGE SCALE GENOMIC DNA]</scope>
    <source>
        <strain evidence="2 3">CBS 412.66</strain>
    </source>
</reference>
<sequence length="91" mass="10608">MDEMDKHPEIFKDNYLIMDNAPIHTNDAIKLLNESRGYRCVYLPPYSPDLNPIEQFWSICKSKLKREKLLKEETLTSRIGDACNQVLIASH</sequence>
<dbReference type="InterPro" id="IPR036397">
    <property type="entry name" value="RNaseH_sf"/>
</dbReference>
<dbReference type="AlphaFoldDB" id="A0A0B7MVH2"/>
<dbReference type="Pfam" id="PF13358">
    <property type="entry name" value="DDE_3"/>
    <property type="match status" value="1"/>
</dbReference>
<dbReference type="EMBL" id="LN719030">
    <property type="protein sequence ID" value="CEP07108.1"/>
    <property type="molecule type" value="Genomic_DNA"/>
</dbReference>
<evidence type="ECO:0000313" key="3">
    <source>
        <dbReference type="Proteomes" id="UP000054107"/>
    </source>
</evidence>
<evidence type="ECO:0000313" key="2">
    <source>
        <dbReference type="EMBL" id="CEP07108.1"/>
    </source>
</evidence>
<name>A0A0B7MVH2_9FUNG</name>